<keyword evidence="4" id="KW-1185">Reference proteome</keyword>
<accession>A0A7G1Q7M3</accession>
<gene>
    <name evidence="3" type="primary">tusA</name>
    <name evidence="3" type="ORF">NSCAC_0165</name>
</gene>
<dbReference type="SUPFAM" id="SSF64307">
    <property type="entry name" value="SirA-like"/>
    <property type="match status" value="1"/>
</dbReference>
<dbReference type="AlphaFoldDB" id="A0A7G1Q7M3"/>
<name>A0A7G1Q7M3_9GAMM</name>
<dbReference type="KEGG" id="ntg:NSCAC_0165"/>
<keyword evidence="3" id="KW-0808">Transferase</keyword>
<dbReference type="Proteomes" id="UP000516072">
    <property type="component" value="Chromosome"/>
</dbReference>
<sequence length="82" mass="9285">MSIVNYDIAIDATGLACPLPLLRIRKALAILEEGQVLYATATDPDSLRDIQAFSRITKNDLLESYEKESKYHFIIRKGTRTK</sequence>
<dbReference type="PANTHER" id="PTHR33279:SF6">
    <property type="entry name" value="SULFUR CARRIER PROTEIN YEDF-RELATED"/>
    <property type="match status" value="1"/>
</dbReference>
<dbReference type="Pfam" id="PF01206">
    <property type="entry name" value="TusA"/>
    <property type="match status" value="1"/>
</dbReference>
<dbReference type="PANTHER" id="PTHR33279">
    <property type="entry name" value="SULFUR CARRIER PROTEIN YEDF-RELATED"/>
    <property type="match status" value="1"/>
</dbReference>
<dbReference type="InterPro" id="IPR036868">
    <property type="entry name" value="TusA-like_sf"/>
</dbReference>
<comment type="similarity">
    <text evidence="1">Belongs to the sulfur carrier protein TusA family.</text>
</comment>
<dbReference type="EC" id="2.8.1.-" evidence="3"/>
<dbReference type="PROSITE" id="PS01148">
    <property type="entry name" value="UPF0033"/>
    <property type="match status" value="1"/>
</dbReference>
<dbReference type="InterPro" id="IPR001455">
    <property type="entry name" value="TusA-like"/>
</dbReference>
<organism evidence="3 4">
    <name type="scientific">Candidatus Nitrosacidococcus tergens</name>
    <dbReference type="NCBI Taxonomy" id="553981"/>
    <lineage>
        <taxon>Bacteria</taxon>
        <taxon>Pseudomonadati</taxon>
        <taxon>Pseudomonadota</taxon>
        <taxon>Gammaproteobacteria</taxon>
        <taxon>Chromatiales</taxon>
        <taxon>Chromatiaceae</taxon>
        <taxon>Candidatus Nitrosacidococcus</taxon>
    </lineage>
</organism>
<dbReference type="Gene3D" id="3.30.110.40">
    <property type="entry name" value="TusA-like domain"/>
    <property type="match status" value="1"/>
</dbReference>
<evidence type="ECO:0000313" key="3">
    <source>
        <dbReference type="EMBL" id="CAB1274431.1"/>
    </source>
</evidence>
<proteinExistence type="inferred from homology"/>
<evidence type="ECO:0000313" key="4">
    <source>
        <dbReference type="Proteomes" id="UP000516072"/>
    </source>
</evidence>
<dbReference type="GO" id="GO:0016740">
    <property type="term" value="F:transferase activity"/>
    <property type="evidence" value="ECO:0007669"/>
    <property type="project" value="UniProtKB-KW"/>
</dbReference>
<dbReference type="EMBL" id="LR778175">
    <property type="protein sequence ID" value="CAB1274431.1"/>
    <property type="molecule type" value="Genomic_DNA"/>
</dbReference>
<dbReference type="RefSeq" id="WP_408609559.1">
    <property type="nucleotide sequence ID" value="NZ_LR778175.1"/>
</dbReference>
<dbReference type="CDD" id="cd00291">
    <property type="entry name" value="SirA_YedF_YeeD"/>
    <property type="match status" value="1"/>
</dbReference>
<protein>
    <submittedName>
        <fullName evidence="3">Sulfurtransferase TusA homolog</fullName>
        <ecNumber evidence="3">2.8.1.-</ecNumber>
    </submittedName>
</protein>
<feature type="domain" description="UPF0033" evidence="2">
    <location>
        <begin position="10"/>
        <end position="34"/>
    </location>
</feature>
<evidence type="ECO:0000256" key="1">
    <source>
        <dbReference type="ARBA" id="ARBA00008984"/>
    </source>
</evidence>
<reference evidence="3 4" key="1">
    <citation type="submission" date="2020-03" db="EMBL/GenBank/DDBJ databases">
        <authorList>
            <person name="Picone N."/>
        </authorList>
    </citation>
    <scope>NUCLEOTIDE SEQUENCE [LARGE SCALE GENOMIC DNA]</scope>
    <source>
        <strain evidence="3">NSCAC1</strain>
    </source>
</reference>
<evidence type="ECO:0000259" key="2">
    <source>
        <dbReference type="PROSITE" id="PS01148"/>
    </source>
</evidence>